<keyword evidence="2" id="KW-1185">Reference proteome</keyword>
<gene>
    <name evidence="1" type="ORF">IE53DRAFT_322132</name>
</gene>
<evidence type="ECO:0000313" key="2">
    <source>
        <dbReference type="Proteomes" id="UP000245626"/>
    </source>
</evidence>
<accession>A0ACD0NM68</accession>
<dbReference type="Proteomes" id="UP000245626">
    <property type="component" value="Unassembled WGS sequence"/>
</dbReference>
<reference evidence="1 2" key="1">
    <citation type="journal article" date="2018" name="Mol. Biol. Evol.">
        <title>Broad Genomic Sampling Reveals a Smut Pathogenic Ancestry of the Fungal Clade Ustilaginomycotina.</title>
        <authorList>
            <person name="Kijpornyongpan T."/>
            <person name="Mondo S.J."/>
            <person name="Barry K."/>
            <person name="Sandor L."/>
            <person name="Lee J."/>
            <person name="Lipzen A."/>
            <person name="Pangilinan J."/>
            <person name="LaButti K."/>
            <person name="Hainaut M."/>
            <person name="Henrissat B."/>
            <person name="Grigoriev I.V."/>
            <person name="Spatafora J.W."/>
            <person name="Aime M.C."/>
        </authorList>
    </citation>
    <scope>NUCLEOTIDE SEQUENCE [LARGE SCALE GENOMIC DNA]</scope>
    <source>
        <strain evidence="1 2">SA 807</strain>
    </source>
</reference>
<name>A0ACD0NM68_9BASI</name>
<organism evidence="1 2">
    <name type="scientific">Violaceomyces palustris</name>
    <dbReference type="NCBI Taxonomy" id="1673888"/>
    <lineage>
        <taxon>Eukaryota</taxon>
        <taxon>Fungi</taxon>
        <taxon>Dikarya</taxon>
        <taxon>Basidiomycota</taxon>
        <taxon>Ustilaginomycotina</taxon>
        <taxon>Ustilaginomycetes</taxon>
        <taxon>Violaceomycetales</taxon>
        <taxon>Violaceomycetaceae</taxon>
        <taxon>Violaceomyces</taxon>
    </lineage>
</organism>
<evidence type="ECO:0000313" key="1">
    <source>
        <dbReference type="EMBL" id="PWN46911.1"/>
    </source>
</evidence>
<sequence>MEWVNVADGSMSSHPVIFTKDSEYFFLASSNSVLIHSRATGQVVSVLSANHGASEAHKARITGLVINPANPLQLLTSSLDGTLKIWDFLDAVLLSTIDLKLPITHLAAHGSIKGRVIVAVRKPRADAPPLDSLDPASWKGNSNTIFFSVSLSASNDKKGKEVAGGKSRNDVVRIGKTRDAQALKISPDGKWLAAIGNRKLMIARLAKLEEGFIKFVSDDNLSCFAFHPTQPTLATGDEKGKIRIWYCLDDEFIASQPKPDANQGERHAPTTLMHWHSHSVASLAFTPNGSHLLSGGEEAVLVLWALHGNGTEKEFVPRLGAPIASIAIADGLDGREQEFAVGLKDGSIAFVGAMSLKPSRVFSRVKIDYSRQLASPQQQQQRAITDAGPLAVHPGTGHLVLASGHASSIQFYDHEKESHVLELEVAPSNRVSRADEAAIEPTRVRMVAFSSAASPTTGDKGEWMVTLDSRNNDSQSQVSSESSLKFWRWDPRRRTYALNTRIDKPHGGELTSIGFSPVAHEADSYLLVTTGDDGRVKTWKLERRQLKGERTETYWVCRSSFSYRDSIPTSSAWSPDGSLLAIAQGPYVTLWEPSSNVMQTVLACPELTEATNVLFTGRAGRYVVVAGAKSMVVWDLVCGTVKWRSSSSSDASSRVGLLSHDVNPSLFVTVSNEKDGSGGCSKVEVYDPSSGPNPVQRFGLPFHVQVTAGVNPLADGPRARWEGVTDVPPSFFAITKDSDIVQAGPYRTPLFSSQLEVGAGGSSSSSGGRIGATSGQSLRGVSSVRRTLFDDLFGGAAMHVGGAWSEEASTTDSIWSSANAADEKGKAKARGGGGGEGISKLFSVPSHLLPSVTLMLDPFLDALLAPRRVEEPTSAVVMAGRDAVEEEVTTVERGEEKVEEAIASVGGGEANERKRMEEAMSSDLSFITELFKELGAEEEKEERGRNGTSLNGRERKATTEAKGGEGERTPSWKGKRSLASTPESRSKRNGPEPEKVPSTPTNVSGGRRKRKAAE</sequence>
<protein>
    <submittedName>
        <fullName evidence="1">WD40 repeat-like protein</fullName>
    </submittedName>
</protein>
<proteinExistence type="predicted"/>
<dbReference type="EMBL" id="KZ820635">
    <property type="protein sequence ID" value="PWN46911.1"/>
    <property type="molecule type" value="Genomic_DNA"/>
</dbReference>